<dbReference type="KEGG" id="faf:OE104_05290"/>
<dbReference type="GO" id="GO:0016887">
    <property type="term" value="F:ATP hydrolysis activity"/>
    <property type="evidence" value="ECO:0007669"/>
    <property type="project" value="TreeGrafter"/>
</dbReference>
<name>A0A9E8LW13_9BACI</name>
<sequence>MYDQAEKLRQRIKRQMNGDRAQTIAIISGKGGVGKSNVSLNFSISLAQSGKRVLLFDLDIGMGNIDLLSGMTAKKNISHYFNEGLSLEEIIAPGPEGIFYIAGGTGLNRFIKFNEERLMGFLQQIRRYTYEYDYFIFDLGAGMTKETVQFLTSVDHIITIVTPEPTSIMDAYSAIKYILGEKKDLNIHLLGNRIHSSNERRETVDRLSNVIQHFLAKKVNVIGYIPEDRAVMAAVKKQTPLLIHAPKSSAAKSIRRAAKHFLQTEMKTESQQFVEKIKWLLLRK</sequence>
<dbReference type="Gene3D" id="3.40.50.300">
    <property type="entry name" value="P-loop containing nucleotide triphosphate hydrolases"/>
    <property type="match status" value="1"/>
</dbReference>
<dbReference type="InterPro" id="IPR033875">
    <property type="entry name" value="FlhG"/>
</dbReference>
<dbReference type="InterPro" id="IPR027417">
    <property type="entry name" value="P-loop_NTPase"/>
</dbReference>
<dbReference type="CDD" id="cd02038">
    <property type="entry name" value="FlhG-like"/>
    <property type="match status" value="1"/>
</dbReference>
<dbReference type="InterPro" id="IPR050625">
    <property type="entry name" value="ParA/MinD_ATPase"/>
</dbReference>
<gene>
    <name evidence="4" type="ORF">OE104_05290</name>
</gene>
<accession>A0A9E8LW13</accession>
<dbReference type="InterPro" id="IPR025501">
    <property type="entry name" value="MinD_FleN"/>
</dbReference>
<dbReference type="InterPro" id="IPR002586">
    <property type="entry name" value="CobQ/CobB/MinD/ParA_Nub-bd_dom"/>
</dbReference>
<dbReference type="GO" id="GO:0051782">
    <property type="term" value="P:negative regulation of cell division"/>
    <property type="evidence" value="ECO:0007669"/>
    <property type="project" value="TreeGrafter"/>
</dbReference>
<dbReference type="GO" id="GO:0005524">
    <property type="term" value="F:ATP binding"/>
    <property type="evidence" value="ECO:0007669"/>
    <property type="project" value="UniProtKB-KW"/>
</dbReference>
<reference evidence="4" key="1">
    <citation type="submission" date="2022-09" db="EMBL/GenBank/DDBJ databases">
        <title>Complete Genomes of Fervidibacillus albus and Fervidibacillus halotolerans isolated from tidal flat sediments.</title>
        <authorList>
            <person name="Kwon K.K."/>
            <person name="Yang S.-H."/>
            <person name="Park M.J."/>
            <person name="Oh H.-M."/>
        </authorList>
    </citation>
    <scope>NUCLEOTIDE SEQUENCE</scope>
    <source>
        <strain evidence="4">MEBiC13591</strain>
    </source>
</reference>
<dbReference type="Proteomes" id="UP001164718">
    <property type="component" value="Chromosome"/>
</dbReference>
<evidence type="ECO:0000256" key="2">
    <source>
        <dbReference type="ARBA" id="ARBA00022840"/>
    </source>
</evidence>
<dbReference type="PIRSF" id="PIRSF003092">
    <property type="entry name" value="MinD"/>
    <property type="match status" value="1"/>
</dbReference>
<protein>
    <submittedName>
        <fullName evidence="4">MinD/ParA family protein</fullName>
    </submittedName>
</protein>
<keyword evidence="1" id="KW-0547">Nucleotide-binding</keyword>
<dbReference type="RefSeq" id="WP_275418534.1">
    <property type="nucleotide sequence ID" value="NZ_CP106878.1"/>
</dbReference>
<organism evidence="4 5">
    <name type="scientific">Fervidibacillus albus</name>
    <dbReference type="NCBI Taxonomy" id="2980026"/>
    <lineage>
        <taxon>Bacteria</taxon>
        <taxon>Bacillati</taxon>
        <taxon>Bacillota</taxon>
        <taxon>Bacilli</taxon>
        <taxon>Bacillales</taxon>
        <taxon>Bacillaceae</taxon>
        <taxon>Fervidibacillus</taxon>
    </lineage>
</organism>
<evidence type="ECO:0000313" key="5">
    <source>
        <dbReference type="Proteomes" id="UP001164718"/>
    </source>
</evidence>
<keyword evidence="5" id="KW-1185">Reference proteome</keyword>
<feature type="domain" description="CobQ/CobB/MinD/ParA nucleotide binding" evidence="3">
    <location>
        <begin position="24"/>
        <end position="240"/>
    </location>
</feature>
<dbReference type="GO" id="GO:0005829">
    <property type="term" value="C:cytosol"/>
    <property type="evidence" value="ECO:0007669"/>
    <property type="project" value="TreeGrafter"/>
</dbReference>
<proteinExistence type="predicted"/>
<dbReference type="EMBL" id="CP106878">
    <property type="protein sequence ID" value="WAA10733.1"/>
    <property type="molecule type" value="Genomic_DNA"/>
</dbReference>
<dbReference type="SUPFAM" id="SSF52540">
    <property type="entry name" value="P-loop containing nucleoside triphosphate hydrolases"/>
    <property type="match status" value="1"/>
</dbReference>
<evidence type="ECO:0000256" key="1">
    <source>
        <dbReference type="ARBA" id="ARBA00022741"/>
    </source>
</evidence>
<dbReference type="PANTHER" id="PTHR43384">
    <property type="entry name" value="SEPTUM SITE-DETERMINING PROTEIN MIND HOMOLOG, CHLOROPLASTIC-RELATED"/>
    <property type="match status" value="1"/>
</dbReference>
<dbReference type="GO" id="GO:0009898">
    <property type="term" value="C:cytoplasmic side of plasma membrane"/>
    <property type="evidence" value="ECO:0007669"/>
    <property type="project" value="TreeGrafter"/>
</dbReference>
<evidence type="ECO:0000259" key="3">
    <source>
        <dbReference type="Pfam" id="PF01656"/>
    </source>
</evidence>
<keyword evidence="2" id="KW-0067">ATP-binding</keyword>
<dbReference type="AlphaFoldDB" id="A0A9E8LW13"/>
<evidence type="ECO:0000313" key="4">
    <source>
        <dbReference type="EMBL" id="WAA10733.1"/>
    </source>
</evidence>
<dbReference type="Pfam" id="PF01656">
    <property type="entry name" value="CbiA"/>
    <property type="match status" value="1"/>
</dbReference>
<dbReference type="PANTHER" id="PTHR43384:SF4">
    <property type="entry name" value="CELLULOSE BIOSYNTHESIS PROTEIN BCSQ-RELATED"/>
    <property type="match status" value="1"/>
</dbReference>